<sequence length="277" mass="31711">MFNAPPPLSLDSHQLYLEIPESLQMSEQAHSTPGAYQRAEINQLCFQAFLPWFREEFDSSAQVYPNTAALPSFWEIVNGTTISFDSSGLVLIPTLAMDGDELRVQQEWVDIPGWAADYYIAVQVNSEDGWIKILGYTTHHDLKTKGIYDFTDRTYSLDSEDLIQDLNVLWVNRQLNYTETLQAQITPLASIPQTQAYQLLKRLGNCDLKFPRLAVPFSVWGALIAHGGWREKLYELRQGLPEQWSIPQWLQTGVTNLAQQWGWKKRELVMVPTGMRS</sequence>
<gene>
    <name evidence="1" type="ORF">F6J89_30400</name>
</gene>
<dbReference type="EMBL" id="JAAHFQ010000943">
    <property type="protein sequence ID" value="NER31805.1"/>
    <property type="molecule type" value="Genomic_DNA"/>
</dbReference>
<protein>
    <submittedName>
        <fullName evidence="1">DUF1822 family protein</fullName>
    </submittedName>
</protein>
<organism evidence="1">
    <name type="scientific">Symploca sp. SIO1C4</name>
    <dbReference type="NCBI Taxonomy" id="2607765"/>
    <lineage>
        <taxon>Bacteria</taxon>
        <taxon>Bacillati</taxon>
        <taxon>Cyanobacteriota</taxon>
        <taxon>Cyanophyceae</taxon>
        <taxon>Coleofasciculales</taxon>
        <taxon>Coleofasciculaceae</taxon>
        <taxon>Symploca</taxon>
    </lineage>
</organism>
<dbReference type="InterPro" id="IPR014951">
    <property type="entry name" value="DUF1822"/>
</dbReference>
<accession>A0A6B3NLJ1</accession>
<reference evidence="1" key="1">
    <citation type="submission" date="2019-11" db="EMBL/GenBank/DDBJ databases">
        <title>Genomic insights into an expanded diversity of filamentous marine cyanobacteria reveals the extraordinary biosynthetic potential of Moorea and Okeania.</title>
        <authorList>
            <person name="Ferreira Leao T."/>
            <person name="Wang M."/>
            <person name="Moss N."/>
            <person name="Da Silva R."/>
            <person name="Sanders J."/>
            <person name="Nurk S."/>
            <person name="Gurevich A."/>
            <person name="Humphrey G."/>
            <person name="Reher R."/>
            <person name="Zhu Q."/>
            <person name="Belda-Ferre P."/>
            <person name="Glukhov E."/>
            <person name="Rex R."/>
            <person name="Dorrestein P.C."/>
            <person name="Knight R."/>
            <person name="Pevzner P."/>
            <person name="Gerwick W.H."/>
            <person name="Gerwick L."/>
        </authorList>
    </citation>
    <scope>NUCLEOTIDE SEQUENCE</scope>
    <source>
        <strain evidence="1">SIO1C4</strain>
    </source>
</reference>
<feature type="non-terminal residue" evidence="1">
    <location>
        <position position="277"/>
    </location>
</feature>
<comment type="caution">
    <text evidence="1">The sequence shown here is derived from an EMBL/GenBank/DDBJ whole genome shotgun (WGS) entry which is preliminary data.</text>
</comment>
<dbReference type="Pfam" id="PF08852">
    <property type="entry name" value="DUF1822"/>
    <property type="match status" value="1"/>
</dbReference>
<dbReference type="AlphaFoldDB" id="A0A6B3NLJ1"/>
<proteinExistence type="predicted"/>
<evidence type="ECO:0000313" key="1">
    <source>
        <dbReference type="EMBL" id="NER31805.1"/>
    </source>
</evidence>
<name>A0A6B3NLJ1_9CYAN</name>